<organism evidence="5 6">
    <name type="scientific">Gracilariopsis chorda</name>
    <dbReference type="NCBI Taxonomy" id="448386"/>
    <lineage>
        <taxon>Eukaryota</taxon>
        <taxon>Rhodophyta</taxon>
        <taxon>Florideophyceae</taxon>
        <taxon>Rhodymeniophycidae</taxon>
        <taxon>Gracilariales</taxon>
        <taxon>Gracilariaceae</taxon>
        <taxon>Gracilariopsis</taxon>
    </lineage>
</organism>
<evidence type="ECO:0000256" key="1">
    <source>
        <dbReference type="ARBA" id="ARBA00022737"/>
    </source>
</evidence>
<feature type="repeat" description="ANK" evidence="3">
    <location>
        <begin position="207"/>
        <end position="239"/>
    </location>
</feature>
<proteinExistence type="predicted"/>
<dbReference type="PANTHER" id="PTHR24198">
    <property type="entry name" value="ANKYRIN REPEAT AND PROTEIN KINASE DOMAIN-CONTAINING PROTEIN"/>
    <property type="match status" value="1"/>
</dbReference>
<dbReference type="Gene3D" id="1.25.40.20">
    <property type="entry name" value="Ankyrin repeat-containing domain"/>
    <property type="match status" value="2"/>
</dbReference>
<dbReference type="Pfam" id="PF00023">
    <property type="entry name" value="Ank"/>
    <property type="match status" value="1"/>
</dbReference>
<sequence>MATSEQAPPEDNPPASASASHPQHQPNKRASPSDNNTPKDQTDILPSEDSQKAQQSNVNRKRRKVSFGPVERIETQPQPGPQPSDDEEDDDYAPSDDEYADEECHGLPPEEFASAMAEISSLLKGRLKSFIDSGKLGSKPLHAAAAENDVEKLKQLLAPDGECNGYINDVDVFQYNALHVAAERGCVEACQLLIQCGIDKNATTSMHQSTALHYAAFEGHDDVIDVLLNAGIGLDAVTDDGRTALYQAALRGHTECVELLLKNGANPLAKTKDDKTPLQVATNQQITELLEQPPPKKPRTAT</sequence>
<evidence type="ECO:0000256" key="3">
    <source>
        <dbReference type="PROSITE-ProRule" id="PRU00023"/>
    </source>
</evidence>
<gene>
    <name evidence="5" type="ORF">BWQ96_09954</name>
</gene>
<keyword evidence="2 3" id="KW-0040">ANK repeat</keyword>
<reference evidence="5 6" key="1">
    <citation type="journal article" date="2018" name="Mol. Biol. Evol.">
        <title>Analysis of the draft genome of the red seaweed Gracilariopsis chorda provides insights into genome size evolution in Rhodophyta.</title>
        <authorList>
            <person name="Lee J."/>
            <person name="Yang E.C."/>
            <person name="Graf L."/>
            <person name="Yang J.H."/>
            <person name="Qiu H."/>
            <person name="Zel Zion U."/>
            <person name="Chan C.X."/>
            <person name="Stephens T.G."/>
            <person name="Weber A.P.M."/>
            <person name="Boo G.H."/>
            <person name="Boo S.M."/>
            <person name="Kim K.M."/>
            <person name="Shin Y."/>
            <person name="Jung M."/>
            <person name="Lee S.J."/>
            <person name="Yim H.S."/>
            <person name="Lee J.H."/>
            <person name="Bhattacharya D."/>
            <person name="Yoon H.S."/>
        </authorList>
    </citation>
    <scope>NUCLEOTIDE SEQUENCE [LARGE SCALE GENOMIC DNA]</scope>
    <source>
        <strain evidence="5 6">SKKU-2015</strain>
        <tissue evidence="5">Whole body</tissue>
    </source>
</reference>
<dbReference type="OrthoDB" id="5803at2759"/>
<accession>A0A2V3IE33</accession>
<comment type="caution">
    <text evidence="5">The sequence shown here is derived from an EMBL/GenBank/DDBJ whole genome shotgun (WGS) entry which is preliminary data.</text>
</comment>
<dbReference type="InterPro" id="IPR036770">
    <property type="entry name" value="Ankyrin_rpt-contain_sf"/>
</dbReference>
<dbReference type="InterPro" id="IPR002110">
    <property type="entry name" value="Ankyrin_rpt"/>
</dbReference>
<dbReference type="SUPFAM" id="SSF48403">
    <property type="entry name" value="Ankyrin repeat"/>
    <property type="match status" value="1"/>
</dbReference>
<evidence type="ECO:0000256" key="2">
    <source>
        <dbReference type="ARBA" id="ARBA00023043"/>
    </source>
</evidence>
<dbReference type="PROSITE" id="PS50088">
    <property type="entry name" value="ANK_REPEAT"/>
    <property type="match status" value="3"/>
</dbReference>
<feature type="compositionally biased region" description="Polar residues" evidence="4">
    <location>
        <begin position="15"/>
        <end position="39"/>
    </location>
</feature>
<dbReference type="EMBL" id="NBIV01000310">
    <property type="protein sequence ID" value="PXF40333.1"/>
    <property type="molecule type" value="Genomic_DNA"/>
</dbReference>
<evidence type="ECO:0000313" key="6">
    <source>
        <dbReference type="Proteomes" id="UP000247409"/>
    </source>
</evidence>
<dbReference type="Proteomes" id="UP000247409">
    <property type="component" value="Unassembled WGS sequence"/>
</dbReference>
<dbReference type="SMART" id="SM00248">
    <property type="entry name" value="ANK"/>
    <property type="match status" value="4"/>
</dbReference>
<feature type="repeat" description="ANK" evidence="3">
    <location>
        <begin position="173"/>
        <end position="205"/>
    </location>
</feature>
<keyword evidence="6" id="KW-1185">Reference proteome</keyword>
<feature type="repeat" description="ANK" evidence="3">
    <location>
        <begin position="240"/>
        <end position="272"/>
    </location>
</feature>
<dbReference type="PANTHER" id="PTHR24198:SF165">
    <property type="entry name" value="ANKYRIN REPEAT-CONTAINING PROTEIN-RELATED"/>
    <property type="match status" value="1"/>
</dbReference>
<protein>
    <submittedName>
        <fullName evidence="5">Ankyrin-2</fullName>
    </submittedName>
</protein>
<feature type="region of interest" description="Disordered" evidence="4">
    <location>
        <begin position="1"/>
        <end position="105"/>
    </location>
</feature>
<evidence type="ECO:0000313" key="5">
    <source>
        <dbReference type="EMBL" id="PXF40333.1"/>
    </source>
</evidence>
<name>A0A2V3IE33_9FLOR</name>
<dbReference type="PROSITE" id="PS50297">
    <property type="entry name" value="ANK_REP_REGION"/>
    <property type="match status" value="2"/>
</dbReference>
<dbReference type="STRING" id="448386.A0A2V3IE33"/>
<evidence type="ECO:0000256" key="4">
    <source>
        <dbReference type="SAM" id="MobiDB-lite"/>
    </source>
</evidence>
<dbReference type="PRINTS" id="PR01415">
    <property type="entry name" value="ANKYRIN"/>
</dbReference>
<dbReference type="AlphaFoldDB" id="A0A2V3IE33"/>
<dbReference type="Pfam" id="PF12796">
    <property type="entry name" value="Ank_2"/>
    <property type="match status" value="1"/>
</dbReference>
<feature type="compositionally biased region" description="Acidic residues" evidence="4">
    <location>
        <begin position="84"/>
        <end position="101"/>
    </location>
</feature>
<keyword evidence="1" id="KW-0677">Repeat</keyword>